<dbReference type="NCBIfam" id="TIGR02937">
    <property type="entry name" value="sigma70-ECF"/>
    <property type="match status" value="1"/>
</dbReference>
<dbReference type="GO" id="GO:0006352">
    <property type="term" value="P:DNA-templated transcription initiation"/>
    <property type="evidence" value="ECO:0007669"/>
    <property type="project" value="InterPro"/>
</dbReference>
<dbReference type="PANTHER" id="PTHR30173:SF36">
    <property type="entry name" value="ECF RNA POLYMERASE SIGMA FACTOR SIGJ"/>
    <property type="match status" value="1"/>
</dbReference>
<evidence type="ECO:0000256" key="1">
    <source>
        <dbReference type="ARBA" id="ARBA00011344"/>
    </source>
</evidence>
<reference evidence="4 5" key="1">
    <citation type="submission" date="2018-10" db="EMBL/GenBank/DDBJ databases">
        <title>Phylogenomics of Brevibacillus.</title>
        <authorList>
            <person name="Dunlap C."/>
        </authorList>
    </citation>
    <scope>NUCLEOTIDE SEQUENCE [LARGE SCALE GENOMIC DNA]</scope>
    <source>
        <strain evidence="4 5">JCM 15774</strain>
    </source>
</reference>
<dbReference type="InterPro" id="IPR014303">
    <property type="entry name" value="RNA_pol_sigma-70_ECF"/>
</dbReference>
<feature type="domain" description="RNA polymerase sigma-70 region 2" evidence="2">
    <location>
        <begin position="9"/>
        <end position="73"/>
    </location>
</feature>
<dbReference type="SUPFAM" id="SSF88946">
    <property type="entry name" value="Sigma2 domain of RNA polymerase sigma factors"/>
    <property type="match status" value="1"/>
</dbReference>
<dbReference type="EMBL" id="RHHU01000011">
    <property type="protein sequence ID" value="RNB82975.1"/>
    <property type="molecule type" value="Genomic_DNA"/>
</dbReference>
<dbReference type="NCBIfam" id="TIGR02957">
    <property type="entry name" value="SigX4"/>
    <property type="match status" value="1"/>
</dbReference>
<accession>A0A3M8D6W3</accession>
<dbReference type="Gene3D" id="1.10.10.10">
    <property type="entry name" value="Winged helix-like DNA-binding domain superfamily/Winged helix DNA-binding domain"/>
    <property type="match status" value="1"/>
</dbReference>
<dbReference type="InterPro" id="IPR013249">
    <property type="entry name" value="RNA_pol_sigma70_r4_t2"/>
</dbReference>
<keyword evidence="5" id="KW-1185">Reference proteome</keyword>
<dbReference type="PANTHER" id="PTHR30173">
    <property type="entry name" value="SIGMA 19 FACTOR"/>
    <property type="match status" value="1"/>
</dbReference>
<sequence length="295" mass="33263">MTRLMEDVYRQYKSLMFSLAYRMLGSVAEAEDIVQETFLALTQSDIDDIQHMKSYLCKAVTNRCLDTMKSARWKREQYVGEWLPEPLADDATGSDPLQSVLMEESVSYGLLVLLETLSPDERVVYVLRTALGYEYSTLAEILNKSEAACRKLLSRAQQKLNGAGLQVEVQPERSKRLVEQLISAISHADSQALVQLLSEDAVLISDGGGKTRAALHPIFSDQRIVAFLTGIWRKWEDARVDLQIRSINGQPGIIIAVEGQPIRVISLVLNPHEDRIERIYFVVNPEKLTHFSPKA</sequence>
<dbReference type="GO" id="GO:0016987">
    <property type="term" value="F:sigma factor activity"/>
    <property type="evidence" value="ECO:0007669"/>
    <property type="project" value="InterPro"/>
</dbReference>
<dbReference type="SUPFAM" id="SSF54427">
    <property type="entry name" value="NTF2-like"/>
    <property type="match status" value="1"/>
</dbReference>
<dbReference type="Pfam" id="PF08281">
    <property type="entry name" value="Sigma70_r4_2"/>
    <property type="match status" value="1"/>
</dbReference>
<dbReference type="RefSeq" id="WP_122924923.1">
    <property type="nucleotide sequence ID" value="NZ_RHHU01000011.1"/>
</dbReference>
<gene>
    <name evidence="4" type="ORF">EDM59_18175</name>
</gene>
<dbReference type="InterPro" id="IPR036388">
    <property type="entry name" value="WH-like_DNA-bd_sf"/>
</dbReference>
<evidence type="ECO:0000259" key="2">
    <source>
        <dbReference type="Pfam" id="PF04542"/>
    </source>
</evidence>
<protein>
    <submittedName>
        <fullName evidence="4">RNA polymerase sigma-70 factor</fullName>
    </submittedName>
</protein>
<organism evidence="4 5">
    <name type="scientific">Brevibacillus nitrificans</name>
    <dbReference type="NCBI Taxonomy" id="651560"/>
    <lineage>
        <taxon>Bacteria</taxon>
        <taxon>Bacillati</taxon>
        <taxon>Bacillota</taxon>
        <taxon>Bacilli</taxon>
        <taxon>Bacillales</taxon>
        <taxon>Paenibacillaceae</taxon>
        <taxon>Brevibacillus</taxon>
    </lineage>
</organism>
<dbReference type="Gene3D" id="3.10.450.50">
    <property type="match status" value="1"/>
</dbReference>
<comment type="subunit">
    <text evidence="1">Interacts transiently with the RNA polymerase catalytic core formed by RpoA, RpoB, RpoC and RpoZ (2 alpha, 1 beta, 1 beta' and 1 omega subunit) to form the RNA polymerase holoenzyme that can initiate transcription.</text>
</comment>
<proteinExistence type="predicted"/>
<dbReference type="InterPro" id="IPR007627">
    <property type="entry name" value="RNA_pol_sigma70_r2"/>
</dbReference>
<dbReference type="SUPFAM" id="SSF88659">
    <property type="entry name" value="Sigma3 and sigma4 domains of RNA polymerase sigma factors"/>
    <property type="match status" value="1"/>
</dbReference>
<comment type="caution">
    <text evidence="4">The sequence shown here is derived from an EMBL/GenBank/DDBJ whole genome shotgun (WGS) entry which is preliminary data.</text>
</comment>
<dbReference type="NCBIfam" id="NF007214">
    <property type="entry name" value="PRK09636.1"/>
    <property type="match status" value="1"/>
</dbReference>
<evidence type="ECO:0000259" key="3">
    <source>
        <dbReference type="Pfam" id="PF08281"/>
    </source>
</evidence>
<dbReference type="Pfam" id="PF04542">
    <property type="entry name" value="Sigma70_r2"/>
    <property type="match status" value="1"/>
</dbReference>
<dbReference type="Gene3D" id="1.10.1740.10">
    <property type="match status" value="1"/>
</dbReference>
<name>A0A3M8D6W3_9BACL</name>
<evidence type="ECO:0000313" key="5">
    <source>
        <dbReference type="Proteomes" id="UP000269573"/>
    </source>
</evidence>
<dbReference type="AlphaFoldDB" id="A0A3M8D6W3"/>
<dbReference type="InterPro" id="IPR014284">
    <property type="entry name" value="RNA_pol_sigma-70_dom"/>
</dbReference>
<evidence type="ECO:0000313" key="4">
    <source>
        <dbReference type="EMBL" id="RNB82975.1"/>
    </source>
</evidence>
<dbReference type="GO" id="GO:0003677">
    <property type="term" value="F:DNA binding"/>
    <property type="evidence" value="ECO:0007669"/>
    <property type="project" value="InterPro"/>
</dbReference>
<dbReference type="InterPro" id="IPR013325">
    <property type="entry name" value="RNA_pol_sigma_r2"/>
</dbReference>
<feature type="domain" description="RNA polymerase sigma factor 70 region 4 type 2" evidence="3">
    <location>
        <begin position="110"/>
        <end position="160"/>
    </location>
</feature>
<dbReference type="InterPro" id="IPR052704">
    <property type="entry name" value="ECF_Sigma-70_Domain"/>
</dbReference>
<dbReference type="Proteomes" id="UP000269573">
    <property type="component" value="Unassembled WGS sequence"/>
</dbReference>
<dbReference type="InterPro" id="IPR032710">
    <property type="entry name" value="NTF2-like_dom_sf"/>
</dbReference>
<dbReference type="InterPro" id="IPR013324">
    <property type="entry name" value="RNA_pol_sigma_r3/r4-like"/>
</dbReference>